<keyword evidence="1" id="KW-0175">Coiled coil</keyword>
<reference evidence="3" key="1">
    <citation type="submission" date="2022-07" db="EMBL/GenBank/DDBJ databases">
        <authorList>
            <person name="Macas J."/>
            <person name="Novak P."/>
            <person name="Neumann P."/>
        </authorList>
    </citation>
    <scope>NUCLEOTIDE SEQUENCE</scope>
</reference>
<organism evidence="3 4">
    <name type="scientific">Cuscuta epithymum</name>
    <dbReference type="NCBI Taxonomy" id="186058"/>
    <lineage>
        <taxon>Eukaryota</taxon>
        <taxon>Viridiplantae</taxon>
        <taxon>Streptophyta</taxon>
        <taxon>Embryophyta</taxon>
        <taxon>Tracheophyta</taxon>
        <taxon>Spermatophyta</taxon>
        <taxon>Magnoliopsida</taxon>
        <taxon>eudicotyledons</taxon>
        <taxon>Gunneridae</taxon>
        <taxon>Pentapetalae</taxon>
        <taxon>asterids</taxon>
        <taxon>lamiids</taxon>
        <taxon>Solanales</taxon>
        <taxon>Convolvulaceae</taxon>
        <taxon>Cuscuteae</taxon>
        <taxon>Cuscuta</taxon>
        <taxon>Cuscuta subgen. Cuscuta</taxon>
    </lineage>
</organism>
<keyword evidence="4" id="KW-1185">Reference proteome</keyword>
<dbReference type="PANTHER" id="PTHR36386:SF1">
    <property type="entry name" value="OS06G0683900 PROTEIN"/>
    <property type="match status" value="1"/>
</dbReference>
<feature type="region of interest" description="Disordered" evidence="2">
    <location>
        <begin position="276"/>
        <end position="298"/>
    </location>
</feature>
<evidence type="ECO:0000256" key="2">
    <source>
        <dbReference type="SAM" id="MobiDB-lite"/>
    </source>
</evidence>
<accession>A0AAV0FS52</accession>
<protein>
    <submittedName>
        <fullName evidence="3">Uncharacterized protein</fullName>
    </submittedName>
</protein>
<proteinExistence type="predicted"/>
<dbReference type="Proteomes" id="UP001152523">
    <property type="component" value="Unassembled WGS sequence"/>
</dbReference>
<evidence type="ECO:0000313" key="4">
    <source>
        <dbReference type="Proteomes" id="UP001152523"/>
    </source>
</evidence>
<evidence type="ECO:0000313" key="3">
    <source>
        <dbReference type="EMBL" id="CAH9138494.1"/>
    </source>
</evidence>
<sequence>MSVLQYQQGLTPTDIQIWNNAAFDHGSSEEPRRFRAQMKPLLVKKVADSFESVSTKENRSPLFENSLFAKSPTPAVKPLHPNRALENPKSGYGAGNLKPGSIGKAEEEIRDEKKIDKEIEEIEKQIILLSSRLEALKMEKAEKSVKNVERRGRTVTAKFLEPKQSLKNADGIKKMEERFSLSEKARVQRRGLSLGPSEILSAVKSPLFGKITPIQPINNRRKSCFWKLQDIDEENQRKTTMAKPFPSRQAVTTLPSNKTVKKDEVFLSSVQPKKLFDKSTPANSKKSQRAGRIIPSRYNQNMAVSSALRKRSLPLENDKDDNKRCDKKLSLWGTEIRVKKRWEIPEEIVLHQGSDSEKSPESPPVMPHMLLLPRIKTGRCVKDSPRDSGPAKRVAELVGKKSFFCNDDDDDDDEERVICQALSFAEEDDS</sequence>
<feature type="region of interest" description="Disordered" evidence="2">
    <location>
        <begin position="85"/>
        <end position="105"/>
    </location>
</feature>
<comment type="caution">
    <text evidence="3">The sequence shown here is derived from an EMBL/GenBank/DDBJ whole genome shotgun (WGS) entry which is preliminary data.</text>
</comment>
<evidence type="ECO:0000256" key="1">
    <source>
        <dbReference type="SAM" id="Coils"/>
    </source>
</evidence>
<name>A0AAV0FS52_9ASTE</name>
<feature type="coiled-coil region" evidence="1">
    <location>
        <begin position="105"/>
        <end position="139"/>
    </location>
</feature>
<dbReference type="EMBL" id="CAMAPF010001010">
    <property type="protein sequence ID" value="CAH9138494.1"/>
    <property type="molecule type" value="Genomic_DNA"/>
</dbReference>
<gene>
    <name evidence="3" type="ORF">CEPIT_LOCUS36845</name>
</gene>
<dbReference type="AlphaFoldDB" id="A0AAV0FS52"/>
<dbReference type="PANTHER" id="PTHR36386">
    <property type="entry name" value="OS06G0683900 PROTEIN"/>
    <property type="match status" value="1"/>
</dbReference>